<evidence type="ECO:0000256" key="1">
    <source>
        <dbReference type="SAM" id="MobiDB-lite"/>
    </source>
</evidence>
<protein>
    <submittedName>
        <fullName evidence="2">Uncharacterized protein</fullName>
    </submittedName>
</protein>
<dbReference type="AlphaFoldDB" id="A0AAE0YDF4"/>
<name>A0AAE0YDF4_9GAST</name>
<feature type="compositionally biased region" description="Basic and acidic residues" evidence="1">
    <location>
        <begin position="1"/>
        <end position="14"/>
    </location>
</feature>
<accession>A0AAE0YDF4</accession>
<keyword evidence="3" id="KW-1185">Reference proteome</keyword>
<proteinExistence type="predicted"/>
<evidence type="ECO:0000313" key="3">
    <source>
        <dbReference type="Proteomes" id="UP001283361"/>
    </source>
</evidence>
<comment type="caution">
    <text evidence="2">The sequence shown here is derived from an EMBL/GenBank/DDBJ whole genome shotgun (WGS) entry which is preliminary data.</text>
</comment>
<feature type="region of interest" description="Disordered" evidence="1">
    <location>
        <begin position="1"/>
        <end position="26"/>
    </location>
</feature>
<sequence>MQNGRFKDLTRGRLEPQSGQPGRNRLKRRCLAKLSGTLRLDSATAVNTGKQTWIMSHWNVLNRPLTLARTLENFFGLPFLRREMFGAHCSERDIHYRPFIAHAWFWERPDLLELSQ</sequence>
<organism evidence="2 3">
    <name type="scientific">Elysia crispata</name>
    <name type="common">lettuce slug</name>
    <dbReference type="NCBI Taxonomy" id="231223"/>
    <lineage>
        <taxon>Eukaryota</taxon>
        <taxon>Metazoa</taxon>
        <taxon>Spiralia</taxon>
        <taxon>Lophotrochozoa</taxon>
        <taxon>Mollusca</taxon>
        <taxon>Gastropoda</taxon>
        <taxon>Heterobranchia</taxon>
        <taxon>Euthyneura</taxon>
        <taxon>Panpulmonata</taxon>
        <taxon>Sacoglossa</taxon>
        <taxon>Placobranchoidea</taxon>
        <taxon>Plakobranchidae</taxon>
        <taxon>Elysia</taxon>
    </lineage>
</organism>
<reference evidence="2" key="1">
    <citation type="journal article" date="2023" name="G3 (Bethesda)">
        <title>A reference genome for the long-term kleptoplast-retaining sea slug Elysia crispata morphotype clarki.</title>
        <authorList>
            <person name="Eastman K.E."/>
            <person name="Pendleton A.L."/>
            <person name="Shaikh M.A."/>
            <person name="Suttiyut T."/>
            <person name="Ogas R."/>
            <person name="Tomko P."/>
            <person name="Gavelis G."/>
            <person name="Widhalm J.R."/>
            <person name="Wisecaver J.H."/>
        </authorList>
    </citation>
    <scope>NUCLEOTIDE SEQUENCE</scope>
    <source>
        <strain evidence="2">ECLA1</strain>
    </source>
</reference>
<dbReference type="EMBL" id="JAWDGP010006450">
    <property type="protein sequence ID" value="KAK3740994.1"/>
    <property type="molecule type" value="Genomic_DNA"/>
</dbReference>
<gene>
    <name evidence="2" type="ORF">RRG08_005685</name>
</gene>
<evidence type="ECO:0000313" key="2">
    <source>
        <dbReference type="EMBL" id="KAK3740994.1"/>
    </source>
</evidence>
<dbReference type="Proteomes" id="UP001283361">
    <property type="component" value="Unassembled WGS sequence"/>
</dbReference>